<protein>
    <submittedName>
        <fullName evidence="2">Uncharacterized protein</fullName>
    </submittedName>
</protein>
<proteinExistence type="predicted"/>
<feature type="transmembrane region" description="Helical" evidence="1">
    <location>
        <begin position="121"/>
        <end position="139"/>
    </location>
</feature>
<evidence type="ECO:0000313" key="2">
    <source>
        <dbReference type="EMBL" id="ASJ15369.1"/>
    </source>
</evidence>
<reference evidence="2 3" key="1">
    <citation type="submission" date="2016-04" db="EMBL/GenBank/DDBJ databases">
        <title>Complete genome sequence of Thermococcus radiotolerans type strain EJ2.</title>
        <authorList>
            <person name="Oger P.M."/>
        </authorList>
    </citation>
    <scope>NUCLEOTIDE SEQUENCE [LARGE SCALE GENOMIC DNA]</scope>
    <source>
        <strain evidence="2 3">EJ2</strain>
    </source>
</reference>
<evidence type="ECO:0000256" key="1">
    <source>
        <dbReference type="SAM" id="Phobius"/>
    </source>
</evidence>
<dbReference type="EMBL" id="CP015106">
    <property type="protein sequence ID" value="ASJ15369.1"/>
    <property type="molecule type" value="Genomic_DNA"/>
</dbReference>
<feature type="transmembrane region" description="Helical" evidence="1">
    <location>
        <begin position="6"/>
        <end position="28"/>
    </location>
</feature>
<name>A0A2Z2NC49_9EURY</name>
<organism evidence="2 3">
    <name type="scientific">Thermococcus radiotolerans</name>
    <dbReference type="NCBI Taxonomy" id="187880"/>
    <lineage>
        <taxon>Archaea</taxon>
        <taxon>Methanobacteriati</taxon>
        <taxon>Methanobacteriota</taxon>
        <taxon>Thermococci</taxon>
        <taxon>Thermococcales</taxon>
        <taxon>Thermococcaceae</taxon>
        <taxon>Thermococcus</taxon>
    </lineage>
</organism>
<feature type="transmembrane region" description="Helical" evidence="1">
    <location>
        <begin position="35"/>
        <end position="51"/>
    </location>
</feature>
<accession>A0A2Z2NC49</accession>
<gene>
    <name evidence="2" type="ORF">A3L10_09595</name>
</gene>
<feature type="transmembrane region" description="Helical" evidence="1">
    <location>
        <begin position="57"/>
        <end position="77"/>
    </location>
</feature>
<evidence type="ECO:0000313" key="3">
    <source>
        <dbReference type="Proteomes" id="UP000250085"/>
    </source>
</evidence>
<dbReference type="GeneID" id="33329102"/>
<sequence>MIGVVASILAGFVAGTYITLLAPLVYILALKNRDLGLVAYLIYILYLGGSVEASTLYSYSGLVTTLALSLASILLLDDVLKRKPTFGRVELLTTLFMVVGLVVPEAFLAGVMFYFLLRFRLGVGIFAFLVAMVSVFLIFRSSLDFPGSAATQALVVSAFGIFLAVSSLVWKNLKKREMFRLYRNFGH</sequence>
<dbReference type="Proteomes" id="UP000250085">
    <property type="component" value="Chromosome"/>
</dbReference>
<dbReference type="KEGG" id="trl:A3L10_09595"/>
<dbReference type="RefSeq" id="WP_088867404.1">
    <property type="nucleotide sequence ID" value="NZ_CP015106.1"/>
</dbReference>
<dbReference type="AlphaFoldDB" id="A0A2Z2NC49"/>
<keyword evidence="1" id="KW-1133">Transmembrane helix</keyword>
<keyword evidence="1" id="KW-0472">Membrane</keyword>
<feature type="transmembrane region" description="Helical" evidence="1">
    <location>
        <begin position="89"/>
        <end position="115"/>
    </location>
</feature>
<feature type="transmembrane region" description="Helical" evidence="1">
    <location>
        <begin position="151"/>
        <end position="170"/>
    </location>
</feature>
<keyword evidence="1" id="KW-0812">Transmembrane</keyword>
<dbReference type="OrthoDB" id="102649at2157"/>
<keyword evidence="3" id="KW-1185">Reference proteome</keyword>